<feature type="transmembrane region" description="Helical" evidence="2">
    <location>
        <begin position="34"/>
        <end position="54"/>
    </location>
</feature>
<evidence type="ECO:0000313" key="3">
    <source>
        <dbReference type="EMBL" id="EEX77487.1"/>
    </source>
</evidence>
<proteinExistence type="predicted"/>
<evidence type="ECO:0000313" key="4">
    <source>
        <dbReference type="Proteomes" id="UP000003505"/>
    </source>
</evidence>
<accession>C9LUQ4</accession>
<evidence type="ECO:0000256" key="1">
    <source>
        <dbReference type="SAM" id="MobiDB-lite"/>
    </source>
</evidence>
<dbReference type="RefSeq" id="WP_006192461.1">
    <property type="nucleotide sequence ID" value="NZ_GG698596.1"/>
</dbReference>
<gene>
    <name evidence="3" type="ORF">SELSPUOL_01190</name>
</gene>
<comment type="caution">
    <text evidence="3">The sequence shown here is derived from an EMBL/GenBank/DDBJ whole genome shotgun (WGS) entry which is preliminary data.</text>
</comment>
<protein>
    <submittedName>
        <fullName evidence="3">Uncharacterized protein</fullName>
    </submittedName>
</protein>
<organism evidence="3 4">
    <name type="scientific">Selenomonas sputigena (strain ATCC 35185 / DSM 20758 / CCUG 44933 / VPI D19B-28)</name>
    <dbReference type="NCBI Taxonomy" id="546271"/>
    <lineage>
        <taxon>Bacteria</taxon>
        <taxon>Bacillati</taxon>
        <taxon>Bacillota</taxon>
        <taxon>Negativicutes</taxon>
        <taxon>Selenomonadales</taxon>
        <taxon>Selenomonadaceae</taxon>
        <taxon>Selenomonas</taxon>
    </lineage>
</organism>
<evidence type="ECO:0000256" key="2">
    <source>
        <dbReference type="SAM" id="Phobius"/>
    </source>
</evidence>
<dbReference type="EMBL" id="ACKP02000016">
    <property type="protein sequence ID" value="EEX77487.1"/>
    <property type="molecule type" value="Genomic_DNA"/>
</dbReference>
<reference evidence="3 4" key="1">
    <citation type="submission" date="2009-09" db="EMBL/GenBank/DDBJ databases">
        <authorList>
            <person name="Weinstock G."/>
            <person name="Sodergren E."/>
            <person name="Clifton S."/>
            <person name="Fulton L."/>
            <person name="Fulton B."/>
            <person name="Courtney L."/>
            <person name="Fronick C."/>
            <person name="Harrison M."/>
            <person name="Strong C."/>
            <person name="Farmer C."/>
            <person name="Delahaunty K."/>
            <person name="Markovic C."/>
            <person name="Hall O."/>
            <person name="Minx P."/>
            <person name="Tomlinson C."/>
            <person name="Mitreva M."/>
            <person name="Nelson J."/>
            <person name="Hou S."/>
            <person name="Wollam A."/>
            <person name="Pepin K.H."/>
            <person name="Johnson M."/>
            <person name="Bhonagiri V."/>
            <person name="Nash W.E."/>
            <person name="Warren W."/>
            <person name="Chinwalla A."/>
            <person name="Mardis E.R."/>
            <person name="Wilson R.K."/>
        </authorList>
    </citation>
    <scope>NUCLEOTIDE SEQUENCE [LARGE SCALE GENOMIC DNA]</scope>
    <source>
        <strain evidence="4">ATCC 35185 / DSM 20758 / VPI D19B-28</strain>
    </source>
</reference>
<dbReference type="AlphaFoldDB" id="C9LUQ4"/>
<feature type="non-terminal residue" evidence="3">
    <location>
        <position position="1"/>
    </location>
</feature>
<dbReference type="Proteomes" id="UP000003505">
    <property type="component" value="Unassembled WGS sequence"/>
</dbReference>
<keyword evidence="2" id="KW-0472">Membrane</keyword>
<name>C9LUQ4_SELS3</name>
<sequence>LTLKSLAFRSAKHVLLSSLSLMVRSLLRRYCAQVIHCIQILMLLALTPIGFLRLNPIDLHQRKLLCEFTGYKAAAAREAANEKDSSLQTQPAAKSHLQPRGTASYEPMVTDSIKAVNKEEAKMTAGNRVAASYSC</sequence>
<keyword evidence="2" id="KW-0812">Transmembrane</keyword>
<feature type="region of interest" description="Disordered" evidence="1">
    <location>
        <begin position="81"/>
        <end position="106"/>
    </location>
</feature>
<keyword evidence="2" id="KW-1133">Transmembrane helix</keyword>